<evidence type="ECO:0000313" key="2">
    <source>
        <dbReference type="Proteomes" id="UP000193144"/>
    </source>
</evidence>
<dbReference type="SUPFAM" id="SSF51197">
    <property type="entry name" value="Clavaminate synthase-like"/>
    <property type="match status" value="1"/>
</dbReference>
<accession>A0A1Y1ZEZ2</accession>
<comment type="caution">
    <text evidence="1">The sequence shown here is derived from an EMBL/GenBank/DDBJ whole genome shotgun (WGS) entry which is preliminary data.</text>
</comment>
<protein>
    <recommendedName>
        <fullName evidence="3">Phytanoyl-CoA dioxygenase</fullName>
    </recommendedName>
</protein>
<reference evidence="1 2" key="1">
    <citation type="submission" date="2016-07" db="EMBL/GenBank/DDBJ databases">
        <title>Pervasive Adenine N6-methylation of Active Genes in Fungi.</title>
        <authorList>
            <consortium name="DOE Joint Genome Institute"/>
            <person name="Mondo S.J."/>
            <person name="Dannebaum R.O."/>
            <person name="Kuo R.C."/>
            <person name="Labutti K."/>
            <person name="Haridas S."/>
            <person name="Kuo A."/>
            <person name="Salamov A."/>
            <person name="Ahrendt S.R."/>
            <person name="Lipzen A."/>
            <person name="Sullivan W."/>
            <person name="Andreopoulos W.B."/>
            <person name="Clum A."/>
            <person name="Lindquist E."/>
            <person name="Daum C."/>
            <person name="Ramamoorthy G.K."/>
            <person name="Gryganskyi A."/>
            <person name="Culley D."/>
            <person name="Magnuson J.K."/>
            <person name="James T.Y."/>
            <person name="O'Malley M.A."/>
            <person name="Stajich J.E."/>
            <person name="Spatafora J.W."/>
            <person name="Visel A."/>
            <person name="Grigoriev I.V."/>
        </authorList>
    </citation>
    <scope>NUCLEOTIDE SEQUENCE [LARGE SCALE GENOMIC DNA]</scope>
    <source>
        <strain evidence="1 2">CBS 115471</strain>
    </source>
</reference>
<proteinExistence type="predicted"/>
<dbReference type="OrthoDB" id="445007at2759"/>
<evidence type="ECO:0000313" key="1">
    <source>
        <dbReference type="EMBL" id="ORY08811.1"/>
    </source>
</evidence>
<name>A0A1Y1ZEZ2_9PLEO</name>
<dbReference type="PANTHER" id="PTHR31630:SF7">
    <property type="entry name" value="PHYTANOYL-COA DIOXYGENASE"/>
    <property type="match status" value="1"/>
</dbReference>
<organism evidence="1 2">
    <name type="scientific">Clohesyomyces aquaticus</name>
    <dbReference type="NCBI Taxonomy" id="1231657"/>
    <lineage>
        <taxon>Eukaryota</taxon>
        <taxon>Fungi</taxon>
        <taxon>Dikarya</taxon>
        <taxon>Ascomycota</taxon>
        <taxon>Pezizomycotina</taxon>
        <taxon>Dothideomycetes</taxon>
        <taxon>Pleosporomycetidae</taxon>
        <taxon>Pleosporales</taxon>
        <taxon>Lindgomycetaceae</taxon>
        <taxon>Clohesyomyces</taxon>
    </lineage>
</organism>
<dbReference type="EMBL" id="MCFA01000095">
    <property type="protein sequence ID" value="ORY08811.1"/>
    <property type="molecule type" value="Genomic_DNA"/>
</dbReference>
<dbReference type="PANTHER" id="PTHR31630">
    <property type="entry name" value="PHYTANOYL-COA DIOXYGENASE-RELATED-RELATED"/>
    <property type="match status" value="1"/>
</dbReference>
<dbReference type="AlphaFoldDB" id="A0A1Y1ZEZ2"/>
<keyword evidence="2" id="KW-1185">Reference proteome</keyword>
<dbReference type="Proteomes" id="UP000193144">
    <property type="component" value="Unassembled WGS sequence"/>
</dbReference>
<evidence type="ECO:0008006" key="3">
    <source>
        <dbReference type="Google" id="ProtNLM"/>
    </source>
</evidence>
<gene>
    <name evidence="1" type="ORF">BCR34DRAFT_589768</name>
</gene>
<dbReference type="Gene3D" id="2.60.120.620">
    <property type="entry name" value="q2cbj1_9rhob like domain"/>
    <property type="match status" value="1"/>
</dbReference>
<sequence length="342" mass="38634">MAAAAVASPSHAFSHNAPAQGVTARATYGDWRDDLIRDGYVVVKGVIPRERALAYGDEFFSYLEHFAGGLGYKHGELSTVLEKNLPVMSEKGMIFGYGINHEATAWNIRQEPGLISVYEKLHDTPDILVSFDSRNIQWPNRPDQKANTPWPHQDQDPATANQFRCMQGLLNILPNGPEDGDLIVCKGAHASSEEFHRIFKDEPDKVWSWTHEWYGFKPSGMKWLEEKGYEWVKPCAEPGDLILWDSRTPHYNVVPTGKSPRLCFYTCYGPVTDASNEQLKKKKEALESTTGTTHWPNALYVGGLFPMRDGERCKYDTGKPRKEVELTERGWKLTGIPYINDA</sequence>